<feature type="non-terminal residue" evidence="1">
    <location>
        <position position="58"/>
    </location>
</feature>
<accession>A0ABD0K972</accession>
<dbReference type="EMBL" id="JACVVK020000223">
    <property type="protein sequence ID" value="KAK7483634.1"/>
    <property type="molecule type" value="Genomic_DNA"/>
</dbReference>
<comment type="caution">
    <text evidence="1">The sequence shown here is derived from an EMBL/GenBank/DDBJ whole genome shotgun (WGS) entry which is preliminary data.</text>
</comment>
<gene>
    <name evidence="1" type="ORF">BaRGS_00025067</name>
</gene>
<evidence type="ECO:0000313" key="1">
    <source>
        <dbReference type="EMBL" id="KAK7483634.1"/>
    </source>
</evidence>
<name>A0ABD0K972_9CAEN</name>
<dbReference type="AlphaFoldDB" id="A0ABD0K972"/>
<reference evidence="1 2" key="1">
    <citation type="journal article" date="2023" name="Sci. Data">
        <title>Genome assembly of the Korean intertidal mud-creeper Batillaria attramentaria.</title>
        <authorList>
            <person name="Patra A.K."/>
            <person name="Ho P.T."/>
            <person name="Jun S."/>
            <person name="Lee S.J."/>
            <person name="Kim Y."/>
            <person name="Won Y.J."/>
        </authorList>
    </citation>
    <scope>NUCLEOTIDE SEQUENCE [LARGE SCALE GENOMIC DNA]</scope>
    <source>
        <strain evidence="1">Wonlab-2016</strain>
    </source>
</reference>
<feature type="non-terminal residue" evidence="1">
    <location>
        <position position="1"/>
    </location>
</feature>
<organism evidence="1 2">
    <name type="scientific">Batillaria attramentaria</name>
    <dbReference type="NCBI Taxonomy" id="370345"/>
    <lineage>
        <taxon>Eukaryota</taxon>
        <taxon>Metazoa</taxon>
        <taxon>Spiralia</taxon>
        <taxon>Lophotrochozoa</taxon>
        <taxon>Mollusca</taxon>
        <taxon>Gastropoda</taxon>
        <taxon>Caenogastropoda</taxon>
        <taxon>Sorbeoconcha</taxon>
        <taxon>Cerithioidea</taxon>
        <taxon>Batillariidae</taxon>
        <taxon>Batillaria</taxon>
    </lineage>
</organism>
<evidence type="ECO:0000313" key="2">
    <source>
        <dbReference type="Proteomes" id="UP001519460"/>
    </source>
</evidence>
<dbReference type="Proteomes" id="UP001519460">
    <property type="component" value="Unassembled WGS sequence"/>
</dbReference>
<sequence>HFNDILKKRNPHTLARKVVTGTYAMARELTAAVARLINQTSQGMFGLEWNESLPFELS</sequence>
<protein>
    <submittedName>
        <fullName evidence="1">Uncharacterized protein</fullName>
    </submittedName>
</protein>
<proteinExistence type="predicted"/>
<keyword evidence="2" id="KW-1185">Reference proteome</keyword>